<dbReference type="InterPro" id="IPR041487">
    <property type="entry name" value="HEPN/Toprim-NTD1"/>
</dbReference>
<comment type="caution">
    <text evidence="2">The sequence shown here is derived from an EMBL/GenBank/DDBJ whole genome shotgun (WGS) entry which is preliminary data.</text>
</comment>
<evidence type="ECO:0000313" key="2">
    <source>
        <dbReference type="EMBL" id="MEY9472111.1"/>
    </source>
</evidence>
<dbReference type="Proteomes" id="UP001565474">
    <property type="component" value="Unassembled WGS sequence"/>
</dbReference>
<evidence type="ECO:0000313" key="3">
    <source>
        <dbReference type="Proteomes" id="UP001565474"/>
    </source>
</evidence>
<protein>
    <recommendedName>
        <fullName evidence="1">HEPN/Toprim N-terminal domain-containing protein</fullName>
    </recommendedName>
</protein>
<dbReference type="EMBL" id="JBGBZN010000002">
    <property type="protein sequence ID" value="MEY9472111.1"/>
    <property type="molecule type" value="Genomic_DNA"/>
</dbReference>
<keyword evidence="3" id="KW-1185">Reference proteome</keyword>
<gene>
    <name evidence="2" type="ORF">ABH992_004510</name>
</gene>
<feature type="domain" description="HEPN/Toprim N-terminal" evidence="1">
    <location>
        <begin position="1"/>
        <end position="195"/>
    </location>
</feature>
<dbReference type="Pfam" id="PF18871">
    <property type="entry name" value="HEPN_Toprim_N"/>
    <property type="match status" value="1"/>
</dbReference>
<evidence type="ECO:0000259" key="1">
    <source>
        <dbReference type="Pfam" id="PF18871"/>
    </source>
</evidence>
<reference evidence="2 3" key="1">
    <citation type="submission" date="2024-07" db="EMBL/GenBank/DDBJ databases">
        <title>Genomic Encyclopedia of Type Strains, Phase V (KMG-V): Genome sequencing to study the core and pangenomes of soil and plant-associated prokaryotes.</title>
        <authorList>
            <person name="Whitman W."/>
        </authorList>
    </citation>
    <scope>NUCLEOTIDE SEQUENCE [LARGE SCALE GENOMIC DNA]</scope>
    <source>
        <strain evidence="2 3">USDA 222</strain>
    </source>
</reference>
<name>A0ABV4GJJ5_9BRAD</name>
<proteinExistence type="predicted"/>
<organism evidence="2 3">
    <name type="scientific">Bradyrhizobium yuanmingense</name>
    <dbReference type="NCBI Taxonomy" id="108015"/>
    <lineage>
        <taxon>Bacteria</taxon>
        <taxon>Pseudomonadati</taxon>
        <taxon>Pseudomonadota</taxon>
        <taxon>Alphaproteobacteria</taxon>
        <taxon>Hyphomicrobiales</taxon>
        <taxon>Nitrobacteraceae</taxon>
        <taxon>Bradyrhizobium</taxon>
    </lineage>
</organism>
<sequence>MGSYCEIYFDRTEVCGAKSVVPDHFCALFQESDRAIRPSVDEEEESSNVVYEAPRAVVLSRLDLLGCTAATARERLEAWLVTTREIWEEYCADGGWAEETAAALHSFSVEDWYRRAPDVLATMYTREDATDEIDRRMRDRDGEGWLWFDGYGSLMSLRALLDACVGVRYVSLDITALIGGGWIESGASICDDKRASAPLDPRPLATAVILAEGSTDIRILQHSLMALFPERKDYFSFFNHAELSVDGGAAYLVKFLKAFAAARAPLRLVAVFDNDTTGRQAYRQASALGLPDNMIVVVLPDTELARQYPTFGPQGEHVVDVNGKAASIELYLGQAALTKDGALRRVRWSGYNAAADAYQGEIEGKAEVEAAFLRAVANCSNPAEARMEFPELAEVWTTIFRAVEKAGEEAERKLHDRVVQVGQ</sequence>
<accession>A0ABV4GJJ5</accession>
<dbReference type="RefSeq" id="WP_063710716.1">
    <property type="nucleotide sequence ID" value="NZ_JBGBYD010000002.1"/>
</dbReference>